<accession>A0A9D8PZI9</accession>
<evidence type="ECO:0000313" key="1">
    <source>
        <dbReference type="EMBL" id="KRG59325.1"/>
    </source>
</evidence>
<dbReference type="Proteomes" id="UP000050902">
    <property type="component" value="Unassembled WGS sequence"/>
</dbReference>
<dbReference type="OrthoDB" id="6024770at2"/>
<comment type="caution">
    <text evidence="2">The sequence shown here is derived from an EMBL/GenBank/DDBJ whole genome shotgun (WGS) entry which is preliminary data.</text>
</comment>
<dbReference type="EMBL" id="LDJG01000005">
    <property type="protein sequence ID" value="KRG59325.1"/>
    <property type="molecule type" value="Genomic_DNA"/>
</dbReference>
<dbReference type="Proteomes" id="UP000664815">
    <property type="component" value="Unassembled WGS sequence"/>
</dbReference>
<gene>
    <name evidence="1" type="ORF">ABB22_04250</name>
    <name evidence="2" type="ORF">J0H45_08480</name>
</gene>
<name>A0A9D8PZI9_9GAMM</name>
<reference evidence="1 3" key="1">
    <citation type="submission" date="2015-05" db="EMBL/GenBank/DDBJ databases">
        <title>Genome sequencing and analysis of members of genus Stenotrophomonas.</title>
        <authorList>
            <person name="Patil P.P."/>
            <person name="Midha S."/>
            <person name="Patil P.B."/>
        </authorList>
    </citation>
    <scope>NUCLEOTIDE SEQUENCE [LARGE SCALE GENOMIC DNA]</scope>
    <source>
        <strain evidence="1 3">DSM 12575</strain>
    </source>
</reference>
<sequence>MQYLTFLLGSLLAMLGYREPPGQTSIVRVSGEAAVLSRTTVSGDHARFQCLQSESGNCFYRLYREHCRDEGAGELCQRQALDDFSVVVGSVRDVQGLPAGFGQQVQARKAQRRD</sequence>
<evidence type="ECO:0000313" key="4">
    <source>
        <dbReference type="Proteomes" id="UP000664815"/>
    </source>
</evidence>
<organism evidence="2 4">
    <name type="scientific">Stenotrophomonas nitritireducens</name>
    <dbReference type="NCBI Taxonomy" id="83617"/>
    <lineage>
        <taxon>Bacteria</taxon>
        <taxon>Pseudomonadati</taxon>
        <taxon>Pseudomonadota</taxon>
        <taxon>Gammaproteobacteria</taxon>
        <taxon>Lysobacterales</taxon>
        <taxon>Lysobacteraceae</taxon>
        <taxon>Stenotrophomonas</taxon>
    </lineage>
</organism>
<dbReference type="EMBL" id="JAFKMG010000780">
    <property type="protein sequence ID" value="MBN8799377.1"/>
    <property type="molecule type" value="Genomic_DNA"/>
</dbReference>
<evidence type="ECO:0000313" key="2">
    <source>
        <dbReference type="EMBL" id="MBN8799377.1"/>
    </source>
</evidence>
<evidence type="ECO:0000313" key="3">
    <source>
        <dbReference type="Proteomes" id="UP000050902"/>
    </source>
</evidence>
<dbReference type="AlphaFoldDB" id="A0A9D8PZI9"/>
<keyword evidence="3" id="KW-1185">Reference proteome</keyword>
<protein>
    <submittedName>
        <fullName evidence="2">Uncharacterized protein</fullName>
    </submittedName>
</protein>
<dbReference type="RefSeq" id="WP_055770627.1">
    <property type="nucleotide sequence ID" value="NZ_JAFKME010000007.1"/>
</dbReference>
<reference evidence="2" key="2">
    <citation type="submission" date="2021-02" db="EMBL/GenBank/DDBJ databases">
        <title>Thiocyanate and organic carbon inputs drive convergent selection for specific autotrophic Afipia and Thiobacillus strains within complex microbiomes.</title>
        <authorList>
            <person name="Huddy R.J."/>
            <person name="Sachdeva R."/>
            <person name="Kadzinga F."/>
            <person name="Kantor R.S."/>
            <person name="Harrison S.T.L."/>
            <person name="Banfield J.F."/>
        </authorList>
    </citation>
    <scope>NUCLEOTIDE SEQUENCE</scope>
    <source>
        <strain evidence="2">SCN18_10_11_15_R1_P_69_7</strain>
    </source>
</reference>
<proteinExistence type="predicted"/>